<keyword evidence="2" id="KW-1185">Reference proteome</keyword>
<evidence type="ECO:0000313" key="2">
    <source>
        <dbReference type="Proteomes" id="UP001363010"/>
    </source>
</evidence>
<dbReference type="Proteomes" id="UP001363010">
    <property type="component" value="Unassembled WGS sequence"/>
</dbReference>
<accession>A0ABU8W9V5</accession>
<protein>
    <submittedName>
        <fullName evidence="1">DUF3606 domain-containing protein</fullName>
    </submittedName>
</protein>
<name>A0ABU8W9V5_9BURK</name>
<dbReference type="EMBL" id="JBBKZV010000042">
    <property type="protein sequence ID" value="MEJ8826825.1"/>
    <property type="molecule type" value="Genomic_DNA"/>
</dbReference>
<evidence type="ECO:0000313" key="1">
    <source>
        <dbReference type="EMBL" id="MEJ8826825.1"/>
    </source>
</evidence>
<dbReference type="Pfam" id="PF12244">
    <property type="entry name" value="DUF3606"/>
    <property type="match status" value="1"/>
</dbReference>
<proteinExistence type="predicted"/>
<reference evidence="1 2" key="1">
    <citation type="submission" date="2024-03" db="EMBL/GenBank/DDBJ databases">
        <title>Novel species of the genus Variovorax.</title>
        <authorList>
            <person name="Liu Q."/>
            <person name="Xin Y.-H."/>
        </authorList>
    </citation>
    <scope>NUCLEOTIDE SEQUENCE [LARGE SCALE GENOMIC DNA]</scope>
    <source>
        <strain evidence="1 2">KACC 18501</strain>
    </source>
</reference>
<dbReference type="InterPro" id="IPR022037">
    <property type="entry name" value="DUF3606"/>
</dbReference>
<gene>
    <name evidence="1" type="ORF">WKW80_33295</name>
</gene>
<organism evidence="1 2">
    <name type="scientific">Variovorax humicola</name>
    <dbReference type="NCBI Taxonomy" id="1769758"/>
    <lineage>
        <taxon>Bacteria</taxon>
        <taxon>Pseudomonadati</taxon>
        <taxon>Pseudomonadota</taxon>
        <taxon>Betaproteobacteria</taxon>
        <taxon>Burkholderiales</taxon>
        <taxon>Comamonadaceae</taxon>
        <taxon>Variovorax</taxon>
    </lineage>
</organism>
<dbReference type="RefSeq" id="WP_340367861.1">
    <property type="nucleotide sequence ID" value="NZ_JBBKZV010000042.1"/>
</dbReference>
<sequence>MADDLSDRGAPDRSRININEPHEIRYWTSRLDVSENDLRKAVAAVGVSAQQVAEHLGKVDP</sequence>
<comment type="caution">
    <text evidence="1">The sequence shown here is derived from an EMBL/GenBank/DDBJ whole genome shotgun (WGS) entry which is preliminary data.</text>
</comment>